<feature type="compositionally biased region" description="Polar residues" evidence="1">
    <location>
        <begin position="57"/>
        <end position="78"/>
    </location>
</feature>
<dbReference type="Proteomes" id="UP000696485">
    <property type="component" value="Unassembled WGS sequence"/>
</dbReference>
<comment type="caution">
    <text evidence="2">The sequence shown here is derived from an EMBL/GenBank/DDBJ whole genome shotgun (WGS) entry which is preliminary data.</text>
</comment>
<name>A0A9P5SMJ4_9FUNG</name>
<protein>
    <submittedName>
        <fullName evidence="2">Uncharacterized protein</fullName>
    </submittedName>
</protein>
<reference evidence="2" key="1">
    <citation type="journal article" date="2020" name="Fungal Divers.">
        <title>Resolving the Mortierellaceae phylogeny through synthesis of multi-gene phylogenetics and phylogenomics.</title>
        <authorList>
            <person name="Vandepol N."/>
            <person name="Liber J."/>
            <person name="Desiro A."/>
            <person name="Na H."/>
            <person name="Kennedy M."/>
            <person name="Barry K."/>
            <person name="Grigoriev I.V."/>
            <person name="Miller A.N."/>
            <person name="O'Donnell K."/>
            <person name="Stajich J.E."/>
            <person name="Bonito G."/>
        </authorList>
    </citation>
    <scope>NUCLEOTIDE SEQUENCE</scope>
    <source>
        <strain evidence="2">NVP1</strain>
    </source>
</reference>
<evidence type="ECO:0000256" key="1">
    <source>
        <dbReference type="SAM" id="MobiDB-lite"/>
    </source>
</evidence>
<evidence type="ECO:0000313" key="2">
    <source>
        <dbReference type="EMBL" id="KAF9333806.1"/>
    </source>
</evidence>
<organism evidence="2 3">
    <name type="scientific">Podila minutissima</name>
    <dbReference type="NCBI Taxonomy" id="64525"/>
    <lineage>
        <taxon>Eukaryota</taxon>
        <taxon>Fungi</taxon>
        <taxon>Fungi incertae sedis</taxon>
        <taxon>Mucoromycota</taxon>
        <taxon>Mortierellomycotina</taxon>
        <taxon>Mortierellomycetes</taxon>
        <taxon>Mortierellales</taxon>
        <taxon>Mortierellaceae</taxon>
        <taxon>Podila</taxon>
    </lineage>
</organism>
<feature type="compositionally biased region" description="Basic and acidic residues" evidence="1">
    <location>
        <begin position="79"/>
        <end position="95"/>
    </location>
</feature>
<dbReference type="EMBL" id="JAAAUY010000181">
    <property type="protein sequence ID" value="KAF9333806.1"/>
    <property type="molecule type" value="Genomic_DNA"/>
</dbReference>
<feature type="region of interest" description="Disordered" evidence="1">
    <location>
        <begin position="33"/>
        <end position="95"/>
    </location>
</feature>
<dbReference type="AlphaFoldDB" id="A0A9P5SMJ4"/>
<accession>A0A9P5SMJ4</accession>
<proteinExistence type="predicted"/>
<evidence type="ECO:0000313" key="3">
    <source>
        <dbReference type="Proteomes" id="UP000696485"/>
    </source>
</evidence>
<sequence>MTDKISNTYHSAMGATKETLGKIVHNEHLMNSGKAERAQANARSGKHTAAGEDIASRAQTETTVTGTPAANTQSAAQRTQDENSRLATEEHLAFM</sequence>
<gene>
    <name evidence="2" type="ORF">BG006_003133</name>
</gene>
<keyword evidence="3" id="KW-1185">Reference proteome</keyword>